<dbReference type="Pfam" id="PF03097">
    <property type="entry name" value="BRO1"/>
    <property type="match status" value="1"/>
</dbReference>
<accession>A0A820S196</accession>
<name>A0A820S196_9BILA</name>
<comment type="caution">
    <text evidence="2">The sequence shown here is derived from an EMBL/GenBank/DDBJ whole genome shotgun (WGS) entry which is preliminary data.</text>
</comment>
<dbReference type="PANTHER" id="PTHR23030:SF39">
    <property type="entry name" value="PROGRAMMED CELL DEATH 6-INTERACTING PROTEIN"/>
    <property type="match status" value="1"/>
</dbReference>
<dbReference type="InterPro" id="IPR038499">
    <property type="entry name" value="BRO1_sf"/>
</dbReference>
<organism evidence="2 3">
    <name type="scientific">Adineta steineri</name>
    <dbReference type="NCBI Taxonomy" id="433720"/>
    <lineage>
        <taxon>Eukaryota</taxon>
        <taxon>Metazoa</taxon>
        <taxon>Spiralia</taxon>
        <taxon>Gnathifera</taxon>
        <taxon>Rotifera</taxon>
        <taxon>Eurotatoria</taxon>
        <taxon>Bdelloidea</taxon>
        <taxon>Adinetida</taxon>
        <taxon>Adinetidae</taxon>
        <taxon>Adineta</taxon>
    </lineage>
</organism>
<evidence type="ECO:0000259" key="1">
    <source>
        <dbReference type="PROSITE" id="PS51180"/>
    </source>
</evidence>
<dbReference type="Proteomes" id="UP000663881">
    <property type="component" value="Unassembled WGS sequence"/>
</dbReference>
<sequence length="116" mass="12765">NQEEVTKAAAAARKDNDLVYHERIPDSKTLDTIMAQAIAKPLPVIFPLTPDFRDLFVSLVPIALNNAFNAFSAKRAEIMNIEVNRIREATNVLNSFLASVNLPAAIEDHGGREIPP</sequence>
<feature type="non-terminal residue" evidence="2">
    <location>
        <position position="1"/>
    </location>
</feature>
<dbReference type="EMBL" id="CAJOAY010034549">
    <property type="protein sequence ID" value="CAF4445848.1"/>
    <property type="molecule type" value="Genomic_DNA"/>
</dbReference>
<dbReference type="InterPro" id="IPR004328">
    <property type="entry name" value="BRO1_dom"/>
</dbReference>
<proteinExistence type="predicted"/>
<dbReference type="PANTHER" id="PTHR23030">
    <property type="entry name" value="PCD6 INTERACTING PROTEIN-RELATED"/>
    <property type="match status" value="1"/>
</dbReference>
<gene>
    <name evidence="2" type="ORF">OKA104_LOCUS53887</name>
</gene>
<feature type="domain" description="BRO1" evidence="1">
    <location>
        <begin position="1"/>
        <end position="93"/>
    </location>
</feature>
<evidence type="ECO:0000313" key="3">
    <source>
        <dbReference type="Proteomes" id="UP000663881"/>
    </source>
</evidence>
<protein>
    <recommendedName>
        <fullName evidence="1">BRO1 domain-containing protein</fullName>
    </recommendedName>
</protein>
<dbReference type="AlphaFoldDB" id="A0A820S196"/>
<dbReference type="GO" id="GO:0005768">
    <property type="term" value="C:endosome"/>
    <property type="evidence" value="ECO:0007669"/>
    <property type="project" value="TreeGrafter"/>
</dbReference>
<dbReference type="GO" id="GO:0000281">
    <property type="term" value="P:mitotic cytokinesis"/>
    <property type="evidence" value="ECO:0007669"/>
    <property type="project" value="TreeGrafter"/>
</dbReference>
<dbReference type="PROSITE" id="PS51180">
    <property type="entry name" value="BRO1"/>
    <property type="match status" value="1"/>
</dbReference>
<feature type="non-terminal residue" evidence="2">
    <location>
        <position position="116"/>
    </location>
</feature>
<dbReference type="Gene3D" id="1.20.120.560">
    <property type="entry name" value="alix/aip1 in complex with the ypdl late domain"/>
    <property type="match status" value="1"/>
</dbReference>
<evidence type="ECO:0000313" key="2">
    <source>
        <dbReference type="EMBL" id="CAF4445848.1"/>
    </source>
</evidence>
<reference evidence="2" key="1">
    <citation type="submission" date="2021-02" db="EMBL/GenBank/DDBJ databases">
        <authorList>
            <person name="Nowell W R."/>
        </authorList>
    </citation>
    <scope>NUCLEOTIDE SEQUENCE</scope>
</reference>
<dbReference type="Gene3D" id="1.25.40.280">
    <property type="entry name" value="alix/aip1 like domains"/>
    <property type="match status" value="1"/>
</dbReference>